<reference evidence="2" key="1">
    <citation type="submission" date="2023-08" db="EMBL/GenBank/DDBJ databases">
        <authorList>
            <person name="Alioto T."/>
            <person name="Alioto T."/>
            <person name="Gomez Garrido J."/>
        </authorList>
    </citation>
    <scope>NUCLEOTIDE SEQUENCE</scope>
</reference>
<evidence type="ECO:0000313" key="2">
    <source>
        <dbReference type="EMBL" id="CAJ1055659.1"/>
    </source>
</evidence>
<dbReference type="Proteomes" id="UP001178508">
    <property type="component" value="Chromosome 4"/>
</dbReference>
<sequence>MEGCLLPERKLSGGGASERVELTDRYLYRRSVRGLSPGAANMETSLTDTADHRRHESNRFYDE</sequence>
<evidence type="ECO:0000313" key="3">
    <source>
        <dbReference type="Proteomes" id="UP001178508"/>
    </source>
</evidence>
<gene>
    <name evidence="2" type="ORF">XNOV1_A040646</name>
</gene>
<accession>A0AAV1F4Q2</accession>
<dbReference type="AlphaFoldDB" id="A0AAV1F4Q2"/>
<feature type="region of interest" description="Disordered" evidence="1">
    <location>
        <begin position="37"/>
        <end position="63"/>
    </location>
</feature>
<feature type="compositionally biased region" description="Basic and acidic residues" evidence="1">
    <location>
        <begin position="49"/>
        <end position="63"/>
    </location>
</feature>
<dbReference type="EMBL" id="OY660867">
    <property type="protein sequence ID" value="CAJ1055659.1"/>
    <property type="molecule type" value="Genomic_DNA"/>
</dbReference>
<protein>
    <submittedName>
        <fullName evidence="2">Uncharacterized protein</fullName>
    </submittedName>
</protein>
<keyword evidence="3" id="KW-1185">Reference proteome</keyword>
<proteinExistence type="predicted"/>
<evidence type="ECO:0000256" key="1">
    <source>
        <dbReference type="SAM" id="MobiDB-lite"/>
    </source>
</evidence>
<organism evidence="2 3">
    <name type="scientific">Xyrichtys novacula</name>
    <name type="common">Pearly razorfish</name>
    <name type="synonym">Hemipteronotus novacula</name>
    <dbReference type="NCBI Taxonomy" id="13765"/>
    <lineage>
        <taxon>Eukaryota</taxon>
        <taxon>Metazoa</taxon>
        <taxon>Chordata</taxon>
        <taxon>Craniata</taxon>
        <taxon>Vertebrata</taxon>
        <taxon>Euteleostomi</taxon>
        <taxon>Actinopterygii</taxon>
        <taxon>Neopterygii</taxon>
        <taxon>Teleostei</taxon>
        <taxon>Neoteleostei</taxon>
        <taxon>Acanthomorphata</taxon>
        <taxon>Eupercaria</taxon>
        <taxon>Labriformes</taxon>
        <taxon>Labridae</taxon>
        <taxon>Xyrichtys</taxon>
    </lineage>
</organism>
<name>A0AAV1F4Q2_XYRNO</name>